<evidence type="ECO:0000313" key="4">
    <source>
        <dbReference type="EMBL" id="ORY96576.1"/>
    </source>
</evidence>
<dbReference type="InParanoid" id="A0A1X2HE28"/>
<keyword evidence="5" id="KW-1185">Reference proteome</keyword>
<dbReference type="AlphaFoldDB" id="A0A1X2HE28"/>
<comment type="caution">
    <text evidence="4">The sequence shown here is derived from an EMBL/GenBank/DDBJ whole genome shotgun (WGS) entry which is preliminary data.</text>
</comment>
<gene>
    <name evidence="4" type="ORF">BCR43DRAFT_524643</name>
</gene>
<evidence type="ECO:0000259" key="3">
    <source>
        <dbReference type="Pfam" id="PF10342"/>
    </source>
</evidence>
<evidence type="ECO:0000256" key="2">
    <source>
        <dbReference type="SAM" id="SignalP"/>
    </source>
</evidence>
<feature type="signal peptide" evidence="2">
    <location>
        <begin position="1"/>
        <end position="22"/>
    </location>
</feature>
<organism evidence="4 5">
    <name type="scientific">Syncephalastrum racemosum</name>
    <name type="common">Filamentous fungus</name>
    <dbReference type="NCBI Taxonomy" id="13706"/>
    <lineage>
        <taxon>Eukaryota</taxon>
        <taxon>Fungi</taxon>
        <taxon>Fungi incertae sedis</taxon>
        <taxon>Mucoromycota</taxon>
        <taxon>Mucoromycotina</taxon>
        <taxon>Mucoromycetes</taxon>
        <taxon>Mucorales</taxon>
        <taxon>Syncephalastraceae</taxon>
        <taxon>Syncephalastrum</taxon>
    </lineage>
</organism>
<proteinExistence type="predicted"/>
<feature type="domain" description="Yeast cell wall synthesis Kre9/Knh1-like N-terminal" evidence="3">
    <location>
        <begin position="36"/>
        <end position="127"/>
    </location>
</feature>
<keyword evidence="1 2" id="KW-0732">Signal</keyword>
<protein>
    <recommendedName>
        <fullName evidence="3">Yeast cell wall synthesis Kre9/Knh1-like N-terminal domain-containing protein</fullName>
    </recommendedName>
</protein>
<sequence length="257" mass="25438">MKSTQYLTLFAMIFVAATGALAQQSNGGNVPFYITSPLNGASYKSGDKAHIAWINGMDQDVEVRVLQGSDPSAMQPTGYSFNVDGSKGSYVWQLPNDLPSNGRYAFQFVYNNDDGTSAYTFSDAFSVNGGNDAAPSAAAATSSSGAAVASGSSKIPFNSAAPKSAVSAVATPAAGASSAAASNLAPSASMTASVSGSANPQASVFASTGAASSSLFHSSAVASPAAASHAAVSSGNVVDRSSTIACLVIVAAAAVAF</sequence>
<dbReference type="EMBL" id="MCGN01000005">
    <property type="protein sequence ID" value="ORY96576.1"/>
    <property type="molecule type" value="Genomic_DNA"/>
</dbReference>
<name>A0A1X2HE28_SYNRA</name>
<dbReference type="Pfam" id="PF10342">
    <property type="entry name" value="Kre9_KNH"/>
    <property type="match status" value="1"/>
</dbReference>
<dbReference type="PANTHER" id="PTHR40633">
    <property type="entry name" value="MATRIX PROTEIN, PUTATIVE (AFU_ORTHOLOGUE AFUA_8G05410)-RELATED"/>
    <property type="match status" value="1"/>
</dbReference>
<feature type="chain" id="PRO_5012100671" description="Yeast cell wall synthesis Kre9/Knh1-like N-terminal domain-containing protein" evidence="2">
    <location>
        <begin position="23"/>
        <end position="257"/>
    </location>
</feature>
<dbReference type="InterPro" id="IPR052982">
    <property type="entry name" value="SRP1/TIP1-like"/>
</dbReference>
<dbReference type="Proteomes" id="UP000242180">
    <property type="component" value="Unassembled WGS sequence"/>
</dbReference>
<dbReference type="InterPro" id="IPR018466">
    <property type="entry name" value="Kre9/Knh1-like_N"/>
</dbReference>
<reference evidence="4 5" key="1">
    <citation type="submission" date="2016-07" db="EMBL/GenBank/DDBJ databases">
        <title>Pervasive Adenine N6-methylation of Active Genes in Fungi.</title>
        <authorList>
            <consortium name="DOE Joint Genome Institute"/>
            <person name="Mondo S.J."/>
            <person name="Dannebaum R.O."/>
            <person name="Kuo R.C."/>
            <person name="Labutti K."/>
            <person name="Haridas S."/>
            <person name="Kuo A."/>
            <person name="Salamov A."/>
            <person name="Ahrendt S.R."/>
            <person name="Lipzen A."/>
            <person name="Sullivan W."/>
            <person name="Andreopoulos W.B."/>
            <person name="Clum A."/>
            <person name="Lindquist E."/>
            <person name="Daum C."/>
            <person name="Ramamoorthy G.K."/>
            <person name="Gryganskyi A."/>
            <person name="Culley D."/>
            <person name="Magnuson J.K."/>
            <person name="James T.Y."/>
            <person name="O'Malley M.A."/>
            <person name="Stajich J.E."/>
            <person name="Spatafora J.W."/>
            <person name="Visel A."/>
            <person name="Grigoriev I.V."/>
        </authorList>
    </citation>
    <scope>NUCLEOTIDE SEQUENCE [LARGE SCALE GENOMIC DNA]</scope>
    <source>
        <strain evidence="4 5">NRRL 2496</strain>
    </source>
</reference>
<dbReference type="OrthoDB" id="2260257at2759"/>
<dbReference type="PANTHER" id="PTHR40633:SF1">
    <property type="entry name" value="GPI ANCHORED SERINE-THREONINE RICH PROTEIN (AFU_ORTHOLOGUE AFUA_1G03630)"/>
    <property type="match status" value="1"/>
</dbReference>
<evidence type="ECO:0000256" key="1">
    <source>
        <dbReference type="ARBA" id="ARBA00022729"/>
    </source>
</evidence>
<accession>A0A1X2HE28</accession>
<evidence type="ECO:0000313" key="5">
    <source>
        <dbReference type="Proteomes" id="UP000242180"/>
    </source>
</evidence>